<dbReference type="Gene3D" id="1.10.1130.10">
    <property type="entry name" value="Flavocytochrome C3, Chain A"/>
    <property type="match status" value="1"/>
</dbReference>
<feature type="region of interest" description="Disordered" evidence="1">
    <location>
        <begin position="256"/>
        <end position="304"/>
    </location>
</feature>
<organism evidence="3 4">
    <name type="scientific">Inmirania thermothiophila</name>
    <dbReference type="NCBI Taxonomy" id="1750597"/>
    <lineage>
        <taxon>Bacteria</taxon>
        <taxon>Pseudomonadati</taxon>
        <taxon>Pseudomonadota</taxon>
        <taxon>Gammaproteobacteria</taxon>
        <taxon>Chromatiales</taxon>
        <taxon>Ectothiorhodospiraceae</taxon>
        <taxon>Inmirania</taxon>
    </lineage>
</organism>
<evidence type="ECO:0000313" key="4">
    <source>
        <dbReference type="Proteomes" id="UP000276634"/>
    </source>
</evidence>
<dbReference type="RefSeq" id="WP_170165057.1">
    <property type="nucleotide sequence ID" value="NZ_RJVI01000002.1"/>
</dbReference>
<keyword evidence="4" id="KW-1185">Reference proteome</keyword>
<evidence type="ECO:0000256" key="2">
    <source>
        <dbReference type="SAM" id="SignalP"/>
    </source>
</evidence>
<evidence type="ECO:0000313" key="3">
    <source>
        <dbReference type="EMBL" id="ROR31973.1"/>
    </source>
</evidence>
<protein>
    <submittedName>
        <fullName evidence="3">Uncharacterized protein</fullName>
    </submittedName>
</protein>
<dbReference type="EMBL" id="RJVI01000002">
    <property type="protein sequence ID" value="ROR31973.1"/>
    <property type="molecule type" value="Genomic_DNA"/>
</dbReference>
<feature type="compositionally biased region" description="Gly residues" evidence="1">
    <location>
        <begin position="295"/>
        <end position="304"/>
    </location>
</feature>
<dbReference type="SUPFAM" id="SSF48695">
    <property type="entry name" value="Multiheme cytochromes"/>
    <property type="match status" value="1"/>
</dbReference>
<keyword evidence="2" id="KW-0732">Signal</keyword>
<dbReference type="InterPro" id="IPR036280">
    <property type="entry name" value="Multihaem_cyt_sf"/>
</dbReference>
<feature type="signal peptide" evidence="2">
    <location>
        <begin position="1"/>
        <end position="22"/>
    </location>
</feature>
<sequence>MAWAAVAAALAACAGCHPGATADFAGTAMARAASTPGFVAEWGRAGRDPACLRCHAPAGGPGVGCAACHGEGHPGAQADPVRACARCHDAPGENTLRSYAASRAARAGRTCIDCHAPRGRPHALRGPATGALLPGSVDLTGLWRGDEVELVLAARAGHAVPGGTSGRALWLVAEARDGAGRVVAEARWRFGWEYADGGWVDRTLWPDRPARRRFAVPPQAVAVAARVLYRLAPSPEPEGPDAVLVARRRWRRPAVGRRGADTMNDPDRRGGWHGTVVPGGGRSHHGRVAERPLPAGGGRLRLVP</sequence>
<name>A0A3N1XZF5_9GAMM</name>
<comment type="caution">
    <text evidence="3">The sequence shown here is derived from an EMBL/GenBank/DDBJ whole genome shotgun (WGS) entry which is preliminary data.</text>
</comment>
<evidence type="ECO:0000256" key="1">
    <source>
        <dbReference type="SAM" id="MobiDB-lite"/>
    </source>
</evidence>
<gene>
    <name evidence="3" type="ORF">EDC57_1155</name>
</gene>
<accession>A0A3N1XZF5</accession>
<feature type="chain" id="PRO_5018033028" evidence="2">
    <location>
        <begin position="23"/>
        <end position="304"/>
    </location>
</feature>
<reference evidence="3 4" key="1">
    <citation type="submission" date="2018-11" db="EMBL/GenBank/DDBJ databases">
        <title>Genomic Encyclopedia of Type Strains, Phase IV (KMG-IV): sequencing the most valuable type-strain genomes for metagenomic binning, comparative biology and taxonomic classification.</title>
        <authorList>
            <person name="Goeker M."/>
        </authorList>
    </citation>
    <scope>NUCLEOTIDE SEQUENCE [LARGE SCALE GENOMIC DNA]</scope>
    <source>
        <strain evidence="3 4">DSM 100275</strain>
    </source>
</reference>
<proteinExistence type="predicted"/>
<dbReference type="AlphaFoldDB" id="A0A3N1XZF5"/>
<dbReference type="Proteomes" id="UP000276634">
    <property type="component" value="Unassembled WGS sequence"/>
</dbReference>